<evidence type="ECO:0000313" key="3">
    <source>
        <dbReference type="Proteomes" id="UP000031189"/>
    </source>
</evidence>
<dbReference type="Proteomes" id="UP000031189">
    <property type="component" value="Unassembled WGS sequence"/>
</dbReference>
<evidence type="ECO:0000256" key="1">
    <source>
        <dbReference type="SAM" id="SignalP"/>
    </source>
</evidence>
<evidence type="ECO:0000313" key="2">
    <source>
        <dbReference type="EMBL" id="KHS56210.1"/>
    </source>
</evidence>
<gene>
    <name evidence="2" type="ORF">QX51_14970</name>
</gene>
<dbReference type="PROSITE" id="PS51257">
    <property type="entry name" value="PROKAR_LIPOPROTEIN"/>
    <property type="match status" value="1"/>
</dbReference>
<keyword evidence="3" id="KW-1185">Reference proteome</keyword>
<dbReference type="EMBL" id="JWHR01000119">
    <property type="protein sequence ID" value="KHS56210.1"/>
    <property type="molecule type" value="Genomic_DNA"/>
</dbReference>
<dbReference type="OrthoDB" id="9779098at2"/>
<evidence type="ECO:0008006" key="4">
    <source>
        <dbReference type="Google" id="ProtNLM"/>
    </source>
</evidence>
<dbReference type="AlphaFoldDB" id="A0A0B3WNZ8"/>
<proteinExistence type="predicted"/>
<sequence>MKKKILTTMILCLSILMIGCNQNKNLENMSHITTKDYTGIKWNEKIYIPFCTVDHDQRGKQIGIVDNDKNDKVYEYKGYSTDEWIISFYYSGEMDNSMLMREISVIDIPDNLHLEYE</sequence>
<keyword evidence="1" id="KW-0732">Signal</keyword>
<protein>
    <recommendedName>
        <fullName evidence="4">DUF4367 domain-containing protein</fullName>
    </recommendedName>
</protein>
<dbReference type="RefSeq" id="WP_039680706.1">
    <property type="nucleotide sequence ID" value="NZ_JAWGXO010000018.1"/>
</dbReference>
<reference evidence="2 3" key="1">
    <citation type="submission" date="2014-12" db="EMBL/GenBank/DDBJ databases">
        <title>Draft genome sequence of Terrisporobacter sp. 08-306576, isolated from the blood culture of a bacteremia patient.</title>
        <authorList>
            <person name="Lund L.C."/>
            <person name="Sydenham T.V."/>
            <person name="Hogh S.V."/>
            <person name="Skov M.N."/>
            <person name="Kemp M."/>
            <person name="Justesen U.S."/>
        </authorList>
    </citation>
    <scope>NUCLEOTIDE SEQUENCE [LARGE SCALE GENOMIC DNA]</scope>
    <source>
        <strain evidence="2 3">08-306576</strain>
    </source>
</reference>
<feature type="chain" id="PRO_5002082653" description="DUF4367 domain-containing protein" evidence="1">
    <location>
        <begin position="24"/>
        <end position="117"/>
    </location>
</feature>
<accession>A0A0B3WNZ8</accession>
<organism evidence="2 3">
    <name type="scientific">Terrisporobacter othiniensis</name>
    <dbReference type="NCBI Taxonomy" id="1577792"/>
    <lineage>
        <taxon>Bacteria</taxon>
        <taxon>Bacillati</taxon>
        <taxon>Bacillota</taxon>
        <taxon>Clostridia</taxon>
        <taxon>Peptostreptococcales</taxon>
        <taxon>Peptostreptococcaceae</taxon>
        <taxon>Terrisporobacter</taxon>
    </lineage>
</organism>
<feature type="signal peptide" evidence="1">
    <location>
        <begin position="1"/>
        <end position="23"/>
    </location>
</feature>
<name>A0A0B3WNZ8_9FIRM</name>
<dbReference type="STRING" id="1577792.QX51_14970"/>
<comment type="caution">
    <text evidence="2">The sequence shown here is derived from an EMBL/GenBank/DDBJ whole genome shotgun (WGS) entry which is preliminary data.</text>
</comment>